<dbReference type="Proteomes" id="UP000295192">
    <property type="component" value="Unassembled WGS sequence"/>
</dbReference>
<keyword evidence="3" id="KW-1185">Reference proteome</keyword>
<dbReference type="AlphaFoldDB" id="A0A484AU44"/>
<accession>A0A484AU44</accession>
<evidence type="ECO:0000313" key="2">
    <source>
        <dbReference type="EMBL" id="TDG39065.1"/>
    </source>
</evidence>
<organism evidence="2 3">
    <name type="scientific">Drosophila navojoa</name>
    <name type="common">Fruit fly</name>
    <dbReference type="NCBI Taxonomy" id="7232"/>
    <lineage>
        <taxon>Eukaryota</taxon>
        <taxon>Metazoa</taxon>
        <taxon>Ecdysozoa</taxon>
        <taxon>Arthropoda</taxon>
        <taxon>Hexapoda</taxon>
        <taxon>Insecta</taxon>
        <taxon>Pterygota</taxon>
        <taxon>Neoptera</taxon>
        <taxon>Endopterygota</taxon>
        <taxon>Diptera</taxon>
        <taxon>Brachycera</taxon>
        <taxon>Muscomorpha</taxon>
        <taxon>Ephydroidea</taxon>
        <taxon>Drosophilidae</taxon>
        <taxon>Drosophila</taxon>
    </lineage>
</organism>
<comment type="caution">
    <text evidence="2">The sequence shown here is derived from an EMBL/GenBank/DDBJ whole genome shotgun (WGS) entry which is preliminary data.</text>
</comment>
<feature type="compositionally biased region" description="Low complexity" evidence="1">
    <location>
        <begin position="10"/>
        <end position="24"/>
    </location>
</feature>
<proteinExistence type="predicted"/>
<gene>
    <name evidence="2" type="ORF">AWZ03_014513</name>
</gene>
<sequence length="108" mass="12027">MTQRADDNDNNNNNNSSSSSSSSNIDVGHEDNAADIADFDLDFDCNSDCDDDCDCDCDSDSDCNEFVALPLCYKSGRAGAFRRSSLWHAPFCKWRRRRGTSLFYISAT</sequence>
<evidence type="ECO:0000256" key="1">
    <source>
        <dbReference type="SAM" id="MobiDB-lite"/>
    </source>
</evidence>
<reference evidence="2 3" key="1">
    <citation type="journal article" date="2019" name="J. Hered.">
        <title>An Improved Genome Assembly for Drosophila navojoa, the Basal Species in the mojavensis Cluster.</title>
        <authorList>
            <person name="Vanderlinde T."/>
            <person name="Dupim E.G."/>
            <person name="Nazario-Yepiz N.O."/>
            <person name="Carvalho A.B."/>
        </authorList>
    </citation>
    <scope>NUCLEOTIDE SEQUENCE [LARGE SCALE GENOMIC DNA]</scope>
    <source>
        <strain evidence="2">Navoj_Jal97</strain>
        <tissue evidence="2">Whole organism</tissue>
    </source>
</reference>
<evidence type="ECO:0000313" key="3">
    <source>
        <dbReference type="Proteomes" id="UP000295192"/>
    </source>
</evidence>
<protein>
    <submittedName>
        <fullName evidence="2">Uncharacterized protein</fullName>
    </submittedName>
</protein>
<feature type="region of interest" description="Disordered" evidence="1">
    <location>
        <begin position="1"/>
        <end position="28"/>
    </location>
</feature>
<dbReference type="EMBL" id="LSRL02001415">
    <property type="protein sequence ID" value="TDG39065.1"/>
    <property type="molecule type" value="Genomic_DNA"/>
</dbReference>
<name>A0A484AU44_DRONA</name>